<name>A0ABT8R7V7_9BACT</name>
<gene>
    <name evidence="1" type="ORF">Q0590_18060</name>
</gene>
<comment type="caution">
    <text evidence="1">The sequence shown here is derived from an EMBL/GenBank/DDBJ whole genome shotgun (WGS) entry which is preliminary data.</text>
</comment>
<dbReference type="EMBL" id="JAUKPO010000010">
    <property type="protein sequence ID" value="MDO1448184.1"/>
    <property type="molecule type" value="Genomic_DNA"/>
</dbReference>
<dbReference type="RefSeq" id="WP_302038985.1">
    <property type="nucleotide sequence ID" value="NZ_JAUKPO010000010.1"/>
</dbReference>
<organism evidence="1 2">
    <name type="scientific">Rhodocytophaga aerolata</name>
    <dbReference type="NCBI Taxonomy" id="455078"/>
    <lineage>
        <taxon>Bacteria</taxon>
        <taxon>Pseudomonadati</taxon>
        <taxon>Bacteroidota</taxon>
        <taxon>Cytophagia</taxon>
        <taxon>Cytophagales</taxon>
        <taxon>Rhodocytophagaceae</taxon>
        <taxon>Rhodocytophaga</taxon>
    </lineage>
</organism>
<accession>A0ABT8R7V7</accession>
<proteinExistence type="predicted"/>
<reference evidence="1" key="1">
    <citation type="submission" date="2023-07" db="EMBL/GenBank/DDBJ databases">
        <title>The genome sequence of Rhodocytophaga aerolata KACC 12507.</title>
        <authorList>
            <person name="Zhang X."/>
        </authorList>
    </citation>
    <scope>NUCLEOTIDE SEQUENCE</scope>
    <source>
        <strain evidence="1">KACC 12507</strain>
    </source>
</reference>
<keyword evidence="2" id="KW-1185">Reference proteome</keyword>
<evidence type="ECO:0000313" key="2">
    <source>
        <dbReference type="Proteomes" id="UP001168528"/>
    </source>
</evidence>
<sequence>MNIHVVKSIPITGSADSAADSVLVFKTDLVTERDVEKIRPWLDELIGSGAWNVDLADVDRILRVKNTSKQINEIGKRMQDAGYFCEELPD</sequence>
<evidence type="ECO:0000313" key="1">
    <source>
        <dbReference type="EMBL" id="MDO1448184.1"/>
    </source>
</evidence>
<dbReference type="Proteomes" id="UP001168528">
    <property type="component" value="Unassembled WGS sequence"/>
</dbReference>
<protein>
    <submittedName>
        <fullName evidence="1">Uncharacterized protein</fullName>
    </submittedName>
</protein>